<dbReference type="PROSITE" id="PS50850">
    <property type="entry name" value="MFS"/>
    <property type="match status" value="1"/>
</dbReference>
<keyword evidence="3" id="KW-0812">Transmembrane</keyword>
<feature type="domain" description="Major facilitator superfamily (MFS) profile" evidence="6">
    <location>
        <begin position="1"/>
        <end position="71"/>
    </location>
</feature>
<dbReference type="SUPFAM" id="SSF103473">
    <property type="entry name" value="MFS general substrate transporter"/>
    <property type="match status" value="1"/>
</dbReference>
<comment type="subcellular location">
    <subcellularLocation>
        <location evidence="1">Cell membrane</location>
        <topology evidence="1">Multi-pass membrane protein</topology>
    </subcellularLocation>
</comment>
<evidence type="ECO:0000313" key="7">
    <source>
        <dbReference type="EMBL" id="SUM30758.1"/>
    </source>
</evidence>
<dbReference type="InterPro" id="IPR020846">
    <property type="entry name" value="MFS_dom"/>
</dbReference>
<evidence type="ECO:0000256" key="2">
    <source>
        <dbReference type="ARBA" id="ARBA00022448"/>
    </source>
</evidence>
<evidence type="ECO:0000259" key="6">
    <source>
        <dbReference type="PROSITE" id="PS50850"/>
    </source>
</evidence>
<sequence>MDSIQVSSNGALPYMSLSSQLNLSPATEGLVSSSLIFGAAFGAISGGKLADTFGRKKMINVFGHYFLLCQH</sequence>
<dbReference type="EMBL" id="UHDK01000001">
    <property type="protein sequence ID" value="SUM30758.1"/>
    <property type="molecule type" value="Genomic_DNA"/>
</dbReference>
<accession>A0A380F998</accession>
<evidence type="ECO:0000256" key="1">
    <source>
        <dbReference type="ARBA" id="ARBA00004651"/>
    </source>
</evidence>
<dbReference type="Pfam" id="PF00083">
    <property type="entry name" value="Sugar_tr"/>
    <property type="match status" value="1"/>
</dbReference>
<proteinExistence type="predicted"/>
<dbReference type="GO" id="GO:0005886">
    <property type="term" value="C:plasma membrane"/>
    <property type="evidence" value="ECO:0007669"/>
    <property type="project" value="UniProtKB-SubCell"/>
</dbReference>
<organism evidence="7 8">
    <name type="scientific">Staphylococcus gallinarum</name>
    <dbReference type="NCBI Taxonomy" id="1293"/>
    <lineage>
        <taxon>Bacteria</taxon>
        <taxon>Bacillati</taxon>
        <taxon>Bacillota</taxon>
        <taxon>Bacilli</taxon>
        <taxon>Bacillales</taxon>
        <taxon>Staphylococcaceae</taxon>
        <taxon>Staphylococcus</taxon>
    </lineage>
</organism>
<keyword evidence="5" id="KW-0472">Membrane</keyword>
<dbReference type="Gene3D" id="1.20.1250.20">
    <property type="entry name" value="MFS general substrate transporter like domains"/>
    <property type="match status" value="1"/>
</dbReference>
<dbReference type="InterPro" id="IPR036259">
    <property type="entry name" value="MFS_trans_sf"/>
</dbReference>
<dbReference type="Proteomes" id="UP000255277">
    <property type="component" value="Unassembled WGS sequence"/>
</dbReference>
<reference evidence="7 8" key="1">
    <citation type="submission" date="2018-06" db="EMBL/GenBank/DDBJ databases">
        <authorList>
            <consortium name="Pathogen Informatics"/>
            <person name="Doyle S."/>
        </authorList>
    </citation>
    <scope>NUCLEOTIDE SEQUENCE [LARGE SCALE GENOMIC DNA]</scope>
    <source>
        <strain evidence="7 8">NCTC12195</strain>
    </source>
</reference>
<evidence type="ECO:0000256" key="4">
    <source>
        <dbReference type="ARBA" id="ARBA00022989"/>
    </source>
</evidence>
<evidence type="ECO:0000313" key="8">
    <source>
        <dbReference type="Proteomes" id="UP000255277"/>
    </source>
</evidence>
<dbReference type="GO" id="GO:0022857">
    <property type="term" value="F:transmembrane transporter activity"/>
    <property type="evidence" value="ECO:0007669"/>
    <property type="project" value="InterPro"/>
</dbReference>
<name>A0A380F998_STAGA</name>
<evidence type="ECO:0000256" key="3">
    <source>
        <dbReference type="ARBA" id="ARBA00022692"/>
    </source>
</evidence>
<gene>
    <name evidence="7" type="ORF">NCTC12195_00158</name>
</gene>
<dbReference type="InterPro" id="IPR005828">
    <property type="entry name" value="MFS_sugar_transport-like"/>
</dbReference>
<keyword evidence="2" id="KW-0813">Transport</keyword>
<dbReference type="AlphaFoldDB" id="A0A380F998"/>
<evidence type="ECO:0000256" key="5">
    <source>
        <dbReference type="ARBA" id="ARBA00023136"/>
    </source>
</evidence>
<keyword evidence="4" id="KW-1133">Transmembrane helix</keyword>
<protein>
    <submittedName>
        <fullName evidence="7">Transporter</fullName>
    </submittedName>
</protein>